<evidence type="ECO:0000313" key="3">
    <source>
        <dbReference type="Proteomes" id="UP000037904"/>
    </source>
</evidence>
<feature type="region of interest" description="Disordered" evidence="1">
    <location>
        <begin position="218"/>
        <end position="256"/>
    </location>
</feature>
<feature type="region of interest" description="Disordered" evidence="1">
    <location>
        <begin position="33"/>
        <end position="54"/>
    </location>
</feature>
<dbReference type="Proteomes" id="UP000037904">
    <property type="component" value="Unassembled WGS sequence"/>
</dbReference>
<proteinExistence type="predicted"/>
<dbReference type="EMBL" id="JXCE01000091">
    <property type="protein sequence ID" value="KPA41616.1"/>
    <property type="molecule type" value="Genomic_DNA"/>
</dbReference>
<protein>
    <submittedName>
        <fullName evidence="2">Uncharacterized protein</fullName>
    </submittedName>
</protein>
<keyword evidence="3" id="KW-1185">Reference proteome</keyword>
<feature type="region of interest" description="Disordered" evidence="1">
    <location>
        <begin position="88"/>
        <end position="139"/>
    </location>
</feature>
<feature type="region of interest" description="Disordered" evidence="1">
    <location>
        <begin position="154"/>
        <end position="178"/>
    </location>
</feature>
<dbReference type="AlphaFoldDB" id="A0A0M9EXN3"/>
<feature type="region of interest" description="Disordered" evidence="1">
    <location>
        <begin position="279"/>
        <end position="309"/>
    </location>
</feature>
<name>A0A0M9EXN3_FUSLA</name>
<evidence type="ECO:0000313" key="2">
    <source>
        <dbReference type="EMBL" id="KPA41616.1"/>
    </source>
</evidence>
<comment type="caution">
    <text evidence="2">The sequence shown here is derived from an EMBL/GenBank/DDBJ whole genome shotgun (WGS) entry which is preliminary data.</text>
</comment>
<evidence type="ECO:0000256" key="1">
    <source>
        <dbReference type="SAM" id="MobiDB-lite"/>
    </source>
</evidence>
<feature type="compositionally biased region" description="Polar residues" evidence="1">
    <location>
        <begin position="226"/>
        <end position="241"/>
    </location>
</feature>
<feature type="compositionally biased region" description="Acidic residues" evidence="1">
    <location>
        <begin position="244"/>
        <end position="256"/>
    </location>
</feature>
<feature type="compositionally biased region" description="Polar residues" evidence="1">
    <location>
        <begin position="154"/>
        <end position="171"/>
    </location>
</feature>
<accession>A0A0M9EXN3</accession>
<feature type="compositionally biased region" description="Polar residues" evidence="1">
    <location>
        <begin position="107"/>
        <end position="118"/>
    </location>
</feature>
<sequence length="321" mass="36018">MALSIIFPCFSRFIKISPPIENQASIVAGRRQEHCPDPRGQMETLSNPAGRNNSVVPRAQENARYEINESRPRTASVLKQVWRFVSGKSSSESPVPKTEPKYERDSYTWSTIDLTSPTDEGRYRAPQLSPYPEDRRGRATRLNESRIQSYWNTPFLSESQVPPASNPTSRPFANDPKPEEDLDIEVVTWNPGPCRTVRIVHDDPHQAVQPQAAIVVDPSTEDFSSDSENLVASTHDSSSVLTSDSEDETYGEEEEEDIVAQARRVTRVGRATLIKLPELNRNQNEDVEEGRPPSIDLADCSVERDDTRSPASISLRARKLC</sequence>
<feature type="compositionally biased region" description="Polar residues" evidence="1">
    <location>
        <begin position="43"/>
        <end position="54"/>
    </location>
</feature>
<gene>
    <name evidence="2" type="ORF">FLAG1_05512</name>
</gene>
<reference evidence="2 3" key="1">
    <citation type="submission" date="2015-04" db="EMBL/GenBank/DDBJ databases">
        <title>The draft genome sequence of Fusarium langsethiae, a T-2/HT-2 mycotoxin producer.</title>
        <authorList>
            <person name="Lysoe E."/>
            <person name="Divon H.H."/>
            <person name="Terzi V."/>
            <person name="Orru L."/>
            <person name="Lamontanara A."/>
            <person name="Kolseth A.-K."/>
            <person name="Frandsen R.J."/>
            <person name="Nielsen K."/>
            <person name="Thrane U."/>
        </authorList>
    </citation>
    <scope>NUCLEOTIDE SEQUENCE [LARGE SCALE GENOMIC DNA]</scope>
    <source>
        <strain evidence="2 3">Fl201059</strain>
    </source>
</reference>
<organism evidence="2 3">
    <name type="scientific">Fusarium langsethiae</name>
    <dbReference type="NCBI Taxonomy" id="179993"/>
    <lineage>
        <taxon>Eukaryota</taxon>
        <taxon>Fungi</taxon>
        <taxon>Dikarya</taxon>
        <taxon>Ascomycota</taxon>
        <taxon>Pezizomycotina</taxon>
        <taxon>Sordariomycetes</taxon>
        <taxon>Hypocreomycetidae</taxon>
        <taxon>Hypocreales</taxon>
        <taxon>Nectriaceae</taxon>
        <taxon>Fusarium</taxon>
    </lineage>
</organism>